<feature type="domain" description="Potassium channel" evidence="2">
    <location>
        <begin position="39"/>
        <end position="114"/>
    </location>
</feature>
<protein>
    <recommendedName>
        <fullName evidence="2">Potassium channel domain-containing protein</fullName>
    </recommendedName>
</protein>
<keyword evidence="1" id="KW-0812">Transmembrane</keyword>
<feature type="transmembrane region" description="Helical" evidence="1">
    <location>
        <begin position="30"/>
        <end position="52"/>
    </location>
</feature>
<reference evidence="3" key="1">
    <citation type="journal article" date="2020" name="Nature">
        <title>Giant virus diversity and host interactions through global metagenomics.</title>
        <authorList>
            <person name="Schulz F."/>
            <person name="Roux S."/>
            <person name="Paez-Espino D."/>
            <person name="Jungbluth S."/>
            <person name="Walsh D.A."/>
            <person name="Denef V.J."/>
            <person name="McMahon K.D."/>
            <person name="Konstantinidis K.T."/>
            <person name="Eloe-Fadrosh E.A."/>
            <person name="Kyrpides N.C."/>
            <person name="Woyke T."/>
        </authorList>
    </citation>
    <scope>NUCLEOTIDE SEQUENCE</scope>
    <source>
        <strain evidence="3">GVMAG-M-3300021425-30</strain>
    </source>
</reference>
<dbReference type="SUPFAM" id="SSF81324">
    <property type="entry name" value="Voltage-gated potassium channels"/>
    <property type="match status" value="1"/>
</dbReference>
<dbReference type="EMBL" id="MN739471">
    <property type="protein sequence ID" value="QHT06595.1"/>
    <property type="molecule type" value="Genomic_DNA"/>
</dbReference>
<dbReference type="AlphaFoldDB" id="A0A6C0CSY6"/>
<name>A0A6C0CSY6_9ZZZZ</name>
<evidence type="ECO:0000256" key="1">
    <source>
        <dbReference type="SAM" id="Phobius"/>
    </source>
</evidence>
<accession>A0A6C0CSY6</accession>
<keyword evidence="1" id="KW-0472">Membrane</keyword>
<proteinExistence type="predicted"/>
<evidence type="ECO:0000259" key="2">
    <source>
        <dbReference type="Pfam" id="PF07885"/>
    </source>
</evidence>
<organism evidence="3">
    <name type="scientific">viral metagenome</name>
    <dbReference type="NCBI Taxonomy" id="1070528"/>
    <lineage>
        <taxon>unclassified sequences</taxon>
        <taxon>metagenomes</taxon>
        <taxon>organismal metagenomes</taxon>
    </lineage>
</organism>
<dbReference type="Pfam" id="PF07885">
    <property type="entry name" value="Ion_trans_2"/>
    <property type="match status" value="1"/>
</dbReference>
<keyword evidence="1" id="KW-1133">Transmembrane helix</keyword>
<sequence length="115" mass="13037">MVLVRSLSVFSGNDFHKMLKEGLANKRTTMFFILQVMMALIFAVLYYCSVIFDQKVFGTKLEKDDMQANIFEALHFSLITQTTVGYSGGYTYLSESGKVVNFLHLFSMLAVLILV</sequence>
<dbReference type="InterPro" id="IPR013099">
    <property type="entry name" value="K_chnl_dom"/>
</dbReference>
<dbReference type="Gene3D" id="1.10.287.70">
    <property type="match status" value="1"/>
</dbReference>
<evidence type="ECO:0000313" key="3">
    <source>
        <dbReference type="EMBL" id="QHT06595.1"/>
    </source>
</evidence>